<comment type="caution">
    <text evidence="8">The sequence shown here is derived from an EMBL/GenBank/DDBJ whole genome shotgun (WGS) entry which is preliminary data.</text>
</comment>
<keyword evidence="3" id="KW-0227">DNA damage</keyword>
<dbReference type="Pfam" id="PF07522">
    <property type="entry name" value="DRMBL"/>
    <property type="match status" value="1"/>
</dbReference>
<dbReference type="EMBL" id="JAPFFF010000017">
    <property type="protein sequence ID" value="KAK8863956.1"/>
    <property type="molecule type" value="Genomic_DNA"/>
</dbReference>
<dbReference type="InterPro" id="IPR001279">
    <property type="entry name" value="Metallo-B-lactamas"/>
</dbReference>
<dbReference type="Gene3D" id="3.40.50.12650">
    <property type="match status" value="1"/>
</dbReference>
<protein>
    <submittedName>
        <fullName evidence="8">DNA cross-link repair 1A protein</fullName>
    </submittedName>
</protein>
<feature type="region of interest" description="Disordered" evidence="6">
    <location>
        <begin position="361"/>
        <end position="383"/>
    </location>
</feature>
<dbReference type="Proteomes" id="UP001470230">
    <property type="component" value="Unassembled WGS sequence"/>
</dbReference>
<evidence type="ECO:0000256" key="5">
    <source>
        <dbReference type="ARBA" id="ARBA00023242"/>
    </source>
</evidence>
<reference evidence="8 9" key="1">
    <citation type="submission" date="2024-04" db="EMBL/GenBank/DDBJ databases">
        <title>Tritrichomonas musculus Genome.</title>
        <authorList>
            <person name="Alves-Ferreira E."/>
            <person name="Grigg M."/>
            <person name="Lorenzi H."/>
            <person name="Galac M."/>
        </authorList>
    </citation>
    <scope>NUCLEOTIDE SEQUENCE [LARGE SCALE GENOMIC DNA]</scope>
    <source>
        <strain evidence="8 9">EAF2021</strain>
    </source>
</reference>
<dbReference type="PANTHER" id="PTHR23240">
    <property type="entry name" value="DNA CROSS-LINK REPAIR PROTEIN PSO2/SNM1-RELATED"/>
    <property type="match status" value="1"/>
</dbReference>
<evidence type="ECO:0000256" key="2">
    <source>
        <dbReference type="ARBA" id="ARBA00010304"/>
    </source>
</evidence>
<dbReference type="InterPro" id="IPR036866">
    <property type="entry name" value="RibonucZ/Hydroxyglut_hydro"/>
</dbReference>
<keyword evidence="5" id="KW-0539">Nucleus</keyword>
<proteinExistence type="inferred from homology"/>
<gene>
    <name evidence="8" type="ORF">M9Y10_011650</name>
</gene>
<dbReference type="SMART" id="SM00849">
    <property type="entry name" value="Lactamase_B"/>
    <property type="match status" value="1"/>
</dbReference>
<dbReference type="Gene3D" id="3.60.15.10">
    <property type="entry name" value="Ribonuclease Z/Hydroxyacylglutathione hydrolase-like"/>
    <property type="match status" value="1"/>
</dbReference>
<comment type="subcellular location">
    <subcellularLocation>
        <location evidence="1">Nucleus</location>
    </subcellularLocation>
</comment>
<feature type="domain" description="Metallo-beta-lactamase" evidence="7">
    <location>
        <begin position="11"/>
        <end position="175"/>
    </location>
</feature>
<sequence>MSTPPKRGAPRKPPLQFSVPGTNFTVDWHCKTFPNYIHSFLSHAHEDHMAGIRSFKPPRVLHCTEITAKMLLIKVPKIKPCIKICNPNTSFTVEGVKIYVLDANHTPGSAMFIFELKSGKKILHTGDFRAEEFVINSITSFSPIDHLFIDCTYACQGINFPKRSECVSFVIETIHDLFPKGFFAIIGTYSIGKESLIFDVAQATASTIYAPEPRMTTLRDLTSTGWHKSKLLNDDKCSAQIHVLSIGNGATLETSIEYAKSLNKTKVVVFSLSGWNGRAFWQTPRTLEAENIKSILYDVPYSDHSSPEELIQFVKAVSPSKITPTTAMQPKLINKINKMFHPFIRKSANKQYIDFYFSPTNKNSSCSQQVSEDPSISDSQPSIVSQTDSHFDSNSFFSQNSQLFNPSSTDFLNFDDSQCFLQQLNEIISNNENVSTKPTPVRVDDDSINHDNMNCHQIPKKHFLSSDSENCYDI</sequence>
<dbReference type="PANTHER" id="PTHR23240:SF6">
    <property type="entry name" value="DNA CROSS-LINK REPAIR 1A PROTEIN"/>
    <property type="match status" value="1"/>
</dbReference>
<evidence type="ECO:0000313" key="8">
    <source>
        <dbReference type="EMBL" id="KAK8863956.1"/>
    </source>
</evidence>
<dbReference type="SUPFAM" id="SSF56281">
    <property type="entry name" value="Metallo-hydrolase/oxidoreductase"/>
    <property type="match status" value="1"/>
</dbReference>
<comment type="similarity">
    <text evidence="2">Belongs to the DNA repair metallo-beta-lactamase (DRMBL) family.</text>
</comment>
<name>A0ABR2IK03_9EUKA</name>
<dbReference type="InterPro" id="IPR011084">
    <property type="entry name" value="DRMBL"/>
</dbReference>
<organism evidence="8 9">
    <name type="scientific">Tritrichomonas musculus</name>
    <dbReference type="NCBI Taxonomy" id="1915356"/>
    <lineage>
        <taxon>Eukaryota</taxon>
        <taxon>Metamonada</taxon>
        <taxon>Parabasalia</taxon>
        <taxon>Tritrichomonadida</taxon>
        <taxon>Tritrichomonadidae</taxon>
        <taxon>Tritrichomonas</taxon>
    </lineage>
</organism>
<keyword evidence="4" id="KW-0234">DNA repair</keyword>
<keyword evidence="9" id="KW-1185">Reference proteome</keyword>
<evidence type="ECO:0000256" key="3">
    <source>
        <dbReference type="ARBA" id="ARBA00022763"/>
    </source>
</evidence>
<evidence type="ECO:0000256" key="1">
    <source>
        <dbReference type="ARBA" id="ARBA00004123"/>
    </source>
</evidence>
<accession>A0ABR2IK03</accession>
<evidence type="ECO:0000256" key="6">
    <source>
        <dbReference type="SAM" id="MobiDB-lite"/>
    </source>
</evidence>
<evidence type="ECO:0000259" key="7">
    <source>
        <dbReference type="SMART" id="SM00849"/>
    </source>
</evidence>
<evidence type="ECO:0000313" key="9">
    <source>
        <dbReference type="Proteomes" id="UP001470230"/>
    </source>
</evidence>
<dbReference type="Pfam" id="PF12706">
    <property type="entry name" value="Lactamase_B_2"/>
    <property type="match status" value="1"/>
</dbReference>
<evidence type="ECO:0000256" key="4">
    <source>
        <dbReference type="ARBA" id="ARBA00023204"/>
    </source>
</evidence>